<dbReference type="PANTHER" id="PTHR43977">
    <property type="entry name" value="STRUCTURAL MAINTENANCE OF CHROMOSOMES PROTEIN 3"/>
    <property type="match status" value="1"/>
</dbReference>
<comment type="subcellular location">
    <subcellularLocation>
        <location evidence="1 7">Cytoplasm</location>
    </subcellularLocation>
</comment>
<dbReference type="GO" id="GO:0016887">
    <property type="term" value="F:ATP hydrolysis activity"/>
    <property type="evidence" value="ECO:0007669"/>
    <property type="project" value="InterPro"/>
</dbReference>
<dbReference type="GO" id="GO:0005524">
    <property type="term" value="F:ATP binding"/>
    <property type="evidence" value="ECO:0007669"/>
    <property type="project" value="UniProtKB-UniRule"/>
</dbReference>
<dbReference type="Pfam" id="PF06470">
    <property type="entry name" value="SMC_hinge"/>
    <property type="match status" value="1"/>
</dbReference>
<comment type="caution">
    <text evidence="9">The sequence shown here is derived from an EMBL/GenBank/DDBJ whole genome shotgun (WGS) entry which is preliminary data.</text>
</comment>
<proteinExistence type="inferred from homology"/>
<dbReference type="GO" id="GO:0005694">
    <property type="term" value="C:chromosome"/>
    <property type="evidence" value="ECO:0007669"/>
    <property type="project" value="InterPro"/>
</dbReference>
<dbReference type="InterPro" id="IPR027417">
    <property type="entry name" value="P-loop_NTPase"/>
</dbReference>
<evidence type="ECO:0000256" key="5">
    <source>
        <dbReference type="ARBA" id="ARBA00023054"/>
    </source>
</evidence>
<dbReference type="GO" id="GO:0003677">
    <property type="term" value="F:DNA binding"/>
    <property type="evidence" value="ECO:0007669"/>
    <property type="project" value="UniProtKB-UniRule"/>
</dbReference>
<feature type="coiled-coil region" evidence="7">
    <location>
        <begin position="890"/>
        <end position="973"/>
    </location>
</feature>
<protein>
    <recommendedName>
        <fullName evidence="7">Chromosome partition protein Smc</fullName>
    </recommendedName>
</protein>
<dbReference type="InterPro" id="IPR010935">
    <property type="entry name" value="SMC_hinge"/>
</dbReference>
<evidence type="ECO:0000256" key="6">
    <source>
        <dbReference type="ARBA" id="ARBA00023125"/>
    </source>
</evidence>
<gene>
    <name evidence="7" type="primary">smc</name>
    <name evidence="9" type="ORF">B0686_01455</name>
</gene>
<dbReference type="GO" id="GO:0007062">
    <property type="term" value="P:sister chromatid cohesion"/>
    <property type="evidence" value="ECO:0007669"/>
    <property type="project" value="InterPro"/>
</dbReference>
<dbReference type="EMBL" id="MUYO01000001">
    <property type="protein sequence ID" value="OOS18646.1"/>
    <property type="molecule type" value="Genomic_DNA"/>
</dbReference>
<dbReference type="GO" id="GO:0007059">
    <property type="term" value="P:chromosome segregation"/>
    <property type="evidence" value="ECO:0007669"/>
    <property type="project" value="UniProtKB-UniRule"/>
</dbReference>
<dbReference type="InterPro" id="IPR036277">
    <property type="entry name" value="SMC_hinge_sf"/>
</dbReference>
<keyword evidence="2 7" id="KW-0963">Cytoplasm</keyword>
<evidence type="ECO:0000259" key="8">
    <source>
        <dbReference type="SMART" id="SM00968"/>
    </source>
</evidence>
<evidence type="ECO:0000256" key="4">
    <source>
        <dbReference type="ARBA" id="ARBA00022840"/>
    </source>
</evidence>
<dbReference type="InterPro" id="IPR003395">
    <property type="entry name" value="RecF/RecN/SMC_N"/>
</dbReference>
<comment type="domain">
    <text evidence="7">Contains large globular domains required for ATP hydrolysis at each terminus and a third globular domain forming a flexible hinge near the middle of the molecule. These domains are separated by coiled-coil structures.</text>
</comment>
<keyword evidence="4 7" id="KW-0067">ATP-binding</keyword>
<feature type="coiled-coil region" evidence="7">
    <location>
        <begin position="677"/>
        <end position="859"/>
    </location>
</feature>
<dbReference type="RefSeq" id="WP_078352068.1">
    <property type="nucleotide sequence ID" value="NZ_MUYO01000001.1"/>
</dbReference>
<comment type="subunit">
    <text evidence="7">Homodimer.</text>
</comment>
<dbReference type="CDD" id="cd03278">
    <property type="entry name" value="ABC_SMC_barmotin"/>
    <property type="match status" value="2"/>
</dbReference>
<comment type="similarity">
    <text evidence="7">Belongs to the SMC family.</text>
</comment>
<feature type="binding site" evidence="7">
    <location>
        <begin position="32"/>
        <end position="39"/>
    </location>
    <ligand>
        <name>ATP</name>
        <dbReference type="ChEBI" id="CHEBI:30616"/>
    </ligand>
</feature>
<dbReference type="PIRSF" id="PIRSF005719">
    <property type="entry name" value="SMC"/>
    <property type="match status" value="1"/>
</dbReference>
<dbReference type="InterPro" id="IPR024704">
    <property type="entry name" value="SMC"/>
</dbReference>
<organism evidence="9 10">
    <name type="scientific">Streptococcus mitis</name>
    <dbReference type="NCBI Taxonomy" id="28037"/>
    <lineage>
        <taxon>Bacteria</taxon>
        <taxon>Bacillati</taxon>
        <taxon>Bacillota</taxon>
        <taxon>Bacilli</taxon>
        <taxon>Lactobacillales</taxon>
        <taxon>Streptococcaceae</taxon>
        <taxon>Streptococcus</taxon>
        <taxon>Streptococcus mitis group</taxon>
    </lineage>
</organism>
<dbReference type="NCBIfam" id="TIGR02168">
    <property type="entry name" value="SMC_prok_B"/>
    <property type="match status" value="1"/>
</dbReference>
<dbReference type="FunFam" id="3.40.50.300:FF:000984">
    <property type="entry name" value="Chromosome partition protein Smc"/>
    <property type="match status" value="1"/>
</dbReference>
<dbReference type="Gene3D" id="1.20.1060.20">
    <property type="match status" value="1"/>
</dbReference>
<feature type="coiled-coil region" evidence="7">
    <location>
        <begin position="167"/>
        <end position="472"/>
    </location>
</feature>
<evidence type="ECO:0000256" key="7">
    <source>
        <dbReference type="HAMAP-Rule" id="MF_01894"/>
    </source>
</evidence>
<reference evidence="9 10" key="1">
    <citation type="submission" date="2017-02" db="EMBL/GenBank/DDBJ databases">
        <title>Draft genome sequence of Streptococcus mitis CCUG 63687.</title>
        <authorList>
            <person name="Salva-Serra F."/>
            <person name="Engstrom-Jakobsson H."/>
            <person name="Thorell K."/>
            <person name="Jaen-Luchoro D."/>
            <person name="Gonzales-Siles L."/>
            <person name="Karlsson R."/>
            <person name="Yazdan S."/>
            <person name="Boulund F."/>
            <person name="Johnning A."/>
            <person name="Engstrand L."/>
            <person name="Kristiansson E."/>
            <person name="Moore E."/>
        </authorList>
    </citation>
    <scope>NUCLEOTIDE SEQUENCE [LARGE SCALE GENOMIC DNA]</scope>
    <source>
        <strain evidence="9 10">CCUG 63687</strain>
    </source>
</reference>
<dbReference type="GO" id="GO:0006260">
    <property type="term" value="P:DNA replication"/>
    <property type="evidence" value="ECO:0007669"/>
    <property type="project" value="UniProtKB-UniRule"/>
</dbReference>
<dbReference type="Gene3D" id="3.30.70.1620">
    <property type="match status" value="1"/>
</dbReference>
<feature type="domain" description="SMC hinge" evidence="8">
    <location>
        <begin position="518"/>
        <end position="637"/>
    </location>
</feature>
<accession>A0A1T0C8E9</accession>
<keyword evidence="5 7" id="KW-0175">Coiled coil</keyword>
<dbReference type="HAMAP" id="MF_01894">
    <property type="entry name" value="Smc_prok"/>
    <property type="match status" value="1"/>
</dbReference>
<evidence type="ECO:0000256" key="1">
    <source>
        <dbReference type="ARBA" id="ARBA00004496"/>
    </source>
</evidence>
<dbReference type="SMART" id="SM00968">
    <property type="entry name" value="SMC_hinge"/>
    <property type="match status" value="1"/>
</dbReference>
<keyword evidence="6 7" id="KW-0238">DNA-binding</keyword>
<evidence type="ECO:0000313" key="9">
    <source>
        <dbReference type="EMBL" id="OOS18646.1"/>
    </source>
</evidence>
<comment type="function">
    <text evidence="7">Required for chromosome condensation and partitioning.</text>
</comment>
<dbReference type="Pfam" id="PF02463">
    <property type="entry name" value="SMC_N"/>
    <property type="match status" value="1"/>
</dbReference>
<dbReference type="FunFam" id="3.40.50.300:FF:000901">
    <property type="entry name" value="Chromosome partition protein Smc"/>
    <property type="match status" value="1"/>
</dbReference>
<evidence type="ECO:0000256" key="2">
    <source>
        <dbReference type="ARBA" id="ARBA00022490"/>
    </source>
</evidence>
<dbReference type="InterPro" id="IPR011890">
    <property type="entry name" value="SMC_prok"/>
</dbReference>
<dbReference type="GO" id="GO:0005737">
    <property type="term" value="C:cytoplasm"/>
    <property type="evidence" value="ECO:0007669"/>
    <property type="project" value="UniProtKB-SubCell"/>
</dbReference>
<sequence length="1179" mass="133946">MYLKEIEIQGFKSFADKTKVVFDQGVTAVVGPNGSGKSNITESLRWALGESSVKSLRGGKMPDVIFAGTESRKPLNYASVVVTLDNHDGFIKDAGQEIRVERHIYRSGDSEYKIGGKKVRLRDIHDLFLDTGLGRDSFSIISQGKVEEIFNSKPEERRAIFEEAAGVLKYKTRRKETESKLQQTQDNLDRLEDIIYELDNQIKPLEKQAENAHKFLDLEGQRKAIYLDVLVAQIKENKAELESTEEELVQVQELLTSYYQKREKLEEESQALKKQRQDLQAEMAKDQGSLMDLTSLISDLERKLALSKLESEQVALNQQEAQARLAALEDKRNALSQEKTEKESSLALLEENLVQNNQKLNRLEAELLAFSDDPDQMIELLRERFVALLQEEADVSNQLTRIENELENSRQLSQKQADQLEKLKKQLTTAKEKASQQKEELETAKEQVQKLLADYQAIAKEKEEQKTSYQAQQSQLFDRLDSLKNKQARAQSLENILRNHSNFYAGVKSVLQEKAHLGGIIGAVSEHLTFDVHYQIALEIALGASSQHIIVEDEESATKAIDFLKRNRAGRATFLPLTTIKARTISSQNQDVIAASPGFLGMADELVTFDNRLEAIFKNLLATTAIFDTVEHARVAARQVRYQVRMVTLDGTELRTGGSYAGGANRQNNSIFIKPELEQLQKEIAEEEASLRSEEASLKTLQDQMARLTESLEAIKSQGEQARIQEQGLSLAYQQTSQQVEELETLWKLQEEELNRLTEGDWQADKEKCQERLATIASDKQNLEAEIEEIKSNKNAIQERYQNLHEELAQARLLKTELQGQKRYEVADIERLGKELDNLDIEQEEIQRLLQEKVDNLEKVDTELLSQQAEEAKMQKINLQQGLIRKQFELDDIEGQLDDIASHLDQARQQNEEWIRKQTRAEAKKEKVSERLRHLQSQLTDQYQISYTEALEKAHELENLNLAEQEVQDLEKAIRSLGPVNIEAIDQYEEVHSRLDFLNSQRDDILSAKNLLLETITEMNDEVKERFKTTFEAIRESFKVTFKQMFGGGQADLLLTEGDLLTAGVEISVQPPGKKIQSLNLMSGGEKALSALALLFSIIRVKTIPFVILDEVEAALDEANVKRFGDYLNRFDKDSQFIVVTHRKGTMAAADSIYGVTMQESGVSKIVSVKLKDLESIEG</sequence>
<dbReference type="Gene3D" id="3.40.50.300">
    <property type="entry name" value="P-loop containing nucleotide triphosphate hydrolases"/>
    <property type="match status" value="2"/>
</dbReference>
<dbReference type="GO" id="GO:0030261">
    <property type="term" value="P:chromosome condensation"/>
    <property type="evidence" value="ECO:0007669"/>
    <property type="project" value="InterPro"/>
</dbReference>
<evidence type="ECO:0000313" key="10">
    <source>
        <dbReference type="Proteomes" id="UP000190652"/>
    </source>
</evidence>
<keyword evidence="3 7" id="KW-0547">Nucleotide-binding</keyword>
<dbReference type="SUPFAM" id="SSF52540">
    <property type="entry name" value="P-loop containing nucleoside triphosphate hydrolases"/>
    <property type="match status" value="1"/>
</dbReference>
<name>A0A1T0C8E9_STRMT</name>
<dbReference type="AlphaFoldDB" id="A0A1T0C8E9"/>
<dbReference type="Proteomes" id="UP000190652">
    <property type="component" value="Unassembled WGS sequence"/>
</dbReference>
<evidence type="ECO:0000256" key="3">
    <source>
        <dbReference type="ARBA" id="ARBA00022741"/>
    </source>
</evidence>
<dbReference type="SUPFAM" id="SSF75553">
    <property type="entry name" value="Smc hinge domain"/>
    <property type="match status" value="1"/>
</dbReference>